<dbReference type="InterPro" id="IPR048395">
    <property type="entry name" value="Glyco_hydro_31_C"/>
</dbReference>
<dbReference type="GO" id="GO:0004553">
    <property type="term" value="F:hydrolase activity, hydrolyzing O-glycosyl compounds"/>
    <property type="evidence" value="ECO:0007669"/>
    <property type="project" value="InterPro"/>
</dbReference>
<dbReference type="Proteomes" id="UP000015560">
    <property type="component" value="Chromosome"/>
</dbReference>
<feature type="domain" description="Glycosyl hydrolase family 31 C-terminal" evidence="4">
    <location>
        <begin position="495"/>
        <end position="586"/>
    </location>
</feature>
<dbReference type="RefSeq" id="WP_039639639.1">
    <property type="nucleotide sequence ID" value="NZ_AP012544.1"/>
</dbReference>
<evidence type="ECO:0000313" key="6">
    <source>
        <dbReference type="Proteomes" id="UP000015560"/>
    </source>
</evidence>
<dbReference type="GeneID" id="45547536"/>
<dbReference type="AlphaFoldDB" id="A0AAD1AM79"/>
<dbReference type="SUPFAM" id="SSF51011">
    <property type="entry name" value="Glycosyl hydrolase domain"/>
    <property type="match status" value="1"/>
</dbReference>
<evidence type="ECO:0000259" key="3">
    <source>
        <dbReference type="Pfam" id="PF01055"/>
    </source>
</evidence>
<evidence type="ECO:0000259" key="4">
    <source>
        <dbReference type="Pfam" id="PF21365"/>
    </source>
</evidence>
<dbReference type="Pfam" id="PF21365">
    <property type="entry name" value="Glyco_hydro_31_3rd"/>
    <property type="match status" value="1"/>
</dbReference>
<dbReference type="InterPro" id="IPR017853">
    <property type="entry name" value="GH"/>
</dbReference>
<proteinExistence type="inferred from homology"/>
<gene>
    <name evidence="5" type="ORF">LBCZ_0267</name>
</gene>
<feature type="domain" description="Glycoside hydrolase family 31 TIM barrel" evidence="3">
    <location>
        <begin position="182"/>
        <end position="487"/>
    </location>
</feature>
<evidence type="ECO:0000256" key="2">
    <source>
        <dbReference type="RuleBase" id="RU361185"/>
    </source>
</evidence>
<protein>
    <submittedName>
        <fullName evidence="5">Alpha-glucosidase</fullName>
    </submittedName>
</protein>
<dbReference type="GO" id="GO:0005975">
    <property type="term" value="P:carbohydrate metabolic process"/>
    <property type="evidence" value="ECO:0007669"/>
    <property type="project" value="InterPro"/>
</dbReference>
<dbReference type="Gene3D" id="2.60.40.1180">
    <property type="entry name" value="Golgi alpha-mannosidase II"/>
    <property type="match status" value="1"/>
</dbReference>
<dbReference type="Gene3D" id="3.20.20.80">
    <property type="entry name" value="Glycosidases"/>
    <property type="match status" value="1"/>
</dbReference>
<dbReference type="InterPro" id="IPR000322">
    <property type="entry name" value="Glyco_hydro_31_TIM"/>
</dbReference>
<dbReference type="PANTHER" id="PTHR43863">
    <property type="entry name" value="HYDROLASE, PUTATIVE (AFU_ORTHOLOGUE AFUA_1G03140)-RELATED"/>
    <property type="match status" value="1"/>
</dbReference>
<dbReference type="InterPro" id="IPR013780">
    <property type="entry name" value="Glyco_hydro_b"/>
</dbReference>
<dbReference type="CDD" id="cd06595">
    <property type="entry name" value="GH31_u1"/>
    <property type="match status" value="1"/>
</dbReference>
<accession>A0AAD1AM79</accession>
<dbReference type="Pfam" id="PF01055">
    <property type="entry name" value="Glyco_hydro_31_2nd"/>
    <property type="match status" value="1"/>
</dbReference>
<organism evidence="5 6">
    <name type="scientific">Lacticaseibacillus casei DSM 20011 = JCM 1134 = ATCC 393</name>
    <dbReference type="NCBI Taxonomy" id="1423732"/>
    <lineage>
        <taxon>Bacteria</taxon>
        <taxon>Bacillati</taxon>
        <taxon>Bacillota</taxon>
        <taxon>Bacilli</taxon>
        <taxon>Lactobacillales</taxon>
        <taxon>Lactobacillaceae</taxon>
        <taxon>Lacticaseibacillus</taxon>
    </lineage>
</organism>
<dbReference type="PANTHER" id="PTHR43863:SF2">
    <property type="entry name" value="MALTASE-GLUCOAMYLASE"/>
    <property type="match status" value="1"/>
</dbReference>
<dbReference type="InterPro" id="IPR051816">
    <property type="entry name" value="Glycosyl_Hydrolase_31"/>
</dbReference>
<sequence>MSQKNQIKGDHFRFTVLTNKMIRMEYQPEGKFEDATTQTVTNRDLGQPEFRVEHNKDGFVVQIETDSFHLYYRGGEFSGENLFIDTKYNYQTHYPRWHYGDDDPKNLLGTARTLDGADGAIPLKPGIMSRSGFAILDDSLSMLQSGDTVSQRSVSEIDLYGFAYGHDYRAALRDYYRLTGFPPLVPRFALGNWWSRFYPYTQKSYLDLMAHFKKAGVPISVAVLDMNWHVTDIPAQYGSGWTGYTWNKKLFPEPAKFLQTLHEQGKHVTLNVHPAAGIRPSEAKYEQVAKAVGIDPASKQPVLFDLNNRNFVRAYFDLVHHPLEREGVDFWWLDWQQGAARSQKQIDPLWALNVLHFEDQQREKGNQALILSRYADPGSHRYPIGFSGDTVASWQSLKFQPYFTATATNIGYTWWSHDIGGHMHGHYDPELSLRWLQFGVFSPIMRLHSSDNPFMGKEPWNYDEVTAEIMTQFMRLRAQLVPYLFTADILTHQQGQALIEPIYYRDSEVKEAYQFKNEYFFGSEMLVVPITSPSDQETGLASATGYVPAGDWTDFFTHQMYHGPAIVKFHREASHYPVLVRSGGIIPLALDPMASTDTLPNAMTIKLFPGERHAYVLREQTSSGEAQTKFTWDPQAKIFAIKVSDPNGVIPANRTYQLDIVGSAEKIKPVNGHHNQEMSLAMKSQNHETEKMAQIFTVLQQAKVDFDLKKQLWQSIQNMPTIKTALTVTSLAPKNLSDALLEILLNDHA</sequence>
<keyword evidence="2" id="KW-0326">Glycosidase</keyword>
<evidence type="ECO:0000256" key="1">
    <source>
        <dbReference type="ARBA" id="ARBA00007806"/>
    </source>
</evidence>
<dbReference type="EMBL" id="AP012544">
    <property type="protein sequence ID" value="BAN73435.1"/>
    <property type="molecule type" value="Genomic_DNA"/>
</dbReference>
<name>A0AAD1AM79_LACCA</name>
<comment type="similarity">
    <text evidence="1 2">Belongs to the glycosyl hydrolase 31 family.</text>
</comment>
<dbReference type="SUPFAM" id="SSF51445">
    <property type="entry name" value="(Trans)glycosidases"/>
    <property type="match status" value="1"/>
</dbReference>
<keyword evidence="2" id="KW-0378">Hydrolase</keyword>
<reference evidence="5 6" key="1">
    <citation type="journal article" date="2013" name="PLoS ONE">
        <title>Genomic Adaptation of the Lactobacillus casei Group.</title>
        <authorList>
            <person name="Toh H."/>
            <person name="Oshima K."/>
            <person name="Nakano A."/>
            <person name="Takahata M."/>
            <person name="Murakami M."/>
            <person name="Takaki T."/>
            <person name="Nishiyama H."/>
            <person name="Igimi S."/>
            <person name="Hattori M."/>
            <person name="Morita H."/>
        </authorList>
    </citation>
    <scope>NUCLEOTIDE SEQUENCE [LARGE SCALE GENOMIC DNA]</scope>
    <source>
        <strain evidence="5 6">ATCC 393</strain>
    </source>
</reference>
<evidence type="ECO:0000313" key="5">
    <source>
        <dbReference type="EMBL" id="BAN73435.1"/>
    </source>
</evidence>